<evidence type="ECO:0000313" key="5">
    <source>
        <dbReference type="EMBL" id="KXJ85771.1"/>
    </source>
</evidence>
<dbReference type="SUPFAM" id="SSF53474">
    <property type="entry name" value="alpha/beta-Hydrolases"/>
    <property type="match status" value="1"/>
</dbReference>
<evidence type="ECO:0000313" key="6">
    <source>
        <dbReference type="Proteomes" id="UP000070501"/>
    </source>
</evidence>
<keyword evidence="6" id="KW-1185">Reference proteome</keyword>
<accession>A0A136ILB8</accession>
<sequence>MQFPTFHSIGLAASIPVPDATASLSVAPIDIPFAGRQVPLQVRVTFPATNTTAGKLPVVIFSHGGGPASYVGSLHGYAPVREFWASHGFVVIQPTHLESKTLGLDVNPDNVKQLYLDARAADISAIIDELLRQDNALEQEIPMLRGRLDTTKIALAGHSFGGFTTSTILGAVNHDSESQTTHLLDQRVKAGVIFAGTGDNQLSDQGRTIMPFYNIDFANMRTPALVVYGDQDVQPFLTTRGADWHADPYTLAPGPKTLLTLKGAKHGLGGIAGWDLAAADDDDNERLYTVLKVSWAYLWSALYGEDTGADAEGGKWAEVAKAMKGLERIGEVESKE</sequence>
<keyword evidence="2 5" id="KW-0378">Hydrolase</keyword>
<dbReference type="InParanoid" id="A0A136ILB8"/>
<dbReference type="OrthoDB" id="2363873at2759"/>
<dbReference type="Pfam" id="PF07224">
    <property type="entry name" value="Chlorophyllase"/>
    <property type="match status" value="1"/>
</dbReference>
<dbReference type="InterPro" id="IPR017395">
    <property type="entry name" value="Chlorophyllase-like"/>
</dbReference>
<proteinExistence type="predicted"/>
<dbReference type="PANTHER" id="PTHR10272">
    <property type="entry name" value="PLATELET-ACTIVATING FACTOR ACETYLHYDROLASE"/>
    <property type="match status" value="1"/>
</dbReference>
<evidence type="ECO:0000256" key="2">
    <source>
        <dbReference type="ARBA" id="ARBA00022801"/>
    </source>
</evidence>
<evidence type="ECO:0000256" key="1">
    <source>
        <dbReference type="ARBA" id="ARBA00013201"/>
    </source>
</evidence>
<dbReference type="Gene3D" id="3.40.50.1820">
    <property type="entry name" value="alpha/beta hydrolase"/>
    <property type="match status" value="1"/>
</dbReference>
<evidence type="ECO:0000256" key="3">
    <source>
        <dbReference type="ARBA" id="ARBA00022963"/>
    </source>
</evidence>
<dbReference type="GO" id="GO:0003847">
    <property type="term" value="F:1-alkyl-2-acetylglycerophosphocholine esterase activity"/>
    <property type="evidence" value="ECO:0007669"/>
    <property type="project" value="UniProtKB-EC"/>
</dbReference>
<gene>
    <name evidence="5" type="ORF">Micbo1qcDRAFT_127482</name>
</gene>
<name>A0A136ILB8_9PEZI</name>
<dbReference type="Proteomes" id="UP000070501">
    <property type="component" value="Unassembled WGS sequence"/>
</dbReference>
<protein>
    <recommendedName>
        <fullName evidence="1">1-alkyl-2-acetylglycerophosphocholine esterase</fullName>
        <ecNumber evidence="1">3.1.1.47</ecNumber>
    </recommendedName>
</protein>
<dbReference type="GO" id="GO:0016042">
    <property type="term" value="P:lipid catabolic process"/>
    <property type="evidence" value="ECO:0007669"/>
    <property type="project" value="UniProtKB-KW"/>
</dbReference>
<keyword evidence="4" id="KW-0443">Lipid metabolism</keyword>
<organism evidence="5 6">
    <name type="scientific">Microdochium bolleyi</name>
    <dbReference type="NCBI Taxonomy" id="196109"/>
    <lineage>
        <taxon>Eukaryota</taxon>
        <taxon>Fungi</taxon>
        <taxon>Dikarya</taxon>
        <taxon>Ascomycota</taxon>
        <taxon>Pezizomycotina</taxon>
        <taxon>Sordariomycetes</taxon>
        <taxon>Xylariomycetidae</taxon>
        <taxon>Xylariales</taxon>
        <taxon>Microdochiaceae</taxon>
        <taxon>Microdochium</taxon>
    </lineage>
</organism>
<keyword evidence="3" id="KW-0442">Lipid degradation</keyword>
<dbReference type="EMBL" id="KQ964275">
    <property type="protein sequence ID" value="KXJ85771.1"/>
    <property type="molecule type" value="Genomic_DNA"/>
</dbReference>
<dbReference type="InterPro" id="IPR029058">
    <property type="entry name" value="AB_hydrolase_fold"/>
</dbReference>
<dbReference type="STRING" id="196109.A0A136ILB8"/>
<evidence type="ECO:0000256" key="4">
    <source>
        <dbReference type="ARBA" id="ARBA00023098"/>
    </source>
</evidence>
<dbReference type="ESTHER" id="9pezi-a0a136ilb8">
    <property type="family name" value="Chlorophyllase"/>
</dbReference>
<dbReference type="PANTHER" id="PTHR10272:SF0">
    <property type="entry name" value="PLATELET-ACTIVATING FACTOR ACETYLHYDROLASE"/>
    <property type="match status" value="1"/>
</dbReference>
<dbReference type="EC" id="3.1.1.47" evidence="1"/>
<reference evidence="6" key="1">
    <citation type="submission" date="2016-02" db="EMBL/GenBank/DDBJ databases">
        <title>Draft genome sequence of Microdochium bolleyi, a fungal endophyte of beachgrass.</title>
        <authorList>
            <consortium name="DOE Joint Genome Institute"/>
            <person name="David A.S."/>
            <person name="May G."/>
            <person name="Haridas S."/>
            <person name="Lim J."/>
            <person name="Wang M."/>
            <person name="Labutti K."/>
            <person name="Lipzen A."/>
            <person name="Barry K."/>
            <person name="Grigoriev I.V."/>
        </authorList>
    </citation>
    <scope>NUCLEOTIDE SEQUENCE [LARGE SCALE GENOMIC DNA]</scope>
    <source>
        <strain evidence="6">J235TASD1</strain>
    </source>
</reference>
<dbReference type="AlphaFoldDB" id="A0A136ILB8"/>